<protein>
    <submittedName>
        <fullName evidence="2">Uncharacterized protein</fullName>
    </submittedName>
</protein>
<evidence type="ECO:0000313" key="2">
    <source>
        <dbReference type="EnsemblMetazoa" id="GPAI001760-PA"/>
    </source>
</evidence>
<feature type="region of interest" description="Disordered" evidence="1">
    <location>
        <begin position="16"/>
        <end position="35"/>
    </location>
</feature>
<dbReference type="VEuPathDB" id="VectorBase:GPAI001760"/>
<evidence type="ECO:0000256" key="1">
    <source>
        <dbReference type="SAM" id="MobiDB-lite"/>
    </source>
</evidence>
<name>A0A1A9Z2I6_GLOPL</name>
<dbReference type="Proteomes" id="UP000092445">
    <property type="component" value="Unassembled WGS sequence"/>
</dbReference>
<sequence>MSQQKYHKEQRYNFQQNNKNNQNNNNNNNNNSNYNHKLQRTKSRMELPQQQQQHQLHQAVQQQTAMNNVYVGATSSLWNTQQQQDHYVLREQHYNRQGKLSSKRKYNKQRGRVANTITNTRTTHITASTQATQRKHNNEFYLLEP</sequence>
<reference evidence="2" key="2">
    <citation type="submission" date="2020-05" db="UniProtKB">
        <authorList>
            <consortium name="EnsemblMetazoa"/>
        </authorList>
    </citation>
    <scope>IDENTIFICATION</scope>
    <source>
        <strain evidence="2">IAEA</strain>
    </source>
</reference>
<evidence type="ECO:0000313" key="3">
    <source>
        <dbReference type="Proteomes" id="UP000092445"/>
    </source>
</evidence>
<dbReference type="AlphaFoldDB" id="A0A1A9Z2I6"/>
<accession>A0A1A9Z2I6</accession>
<reference evidence="3" key="1">
    <citation type="submission" date="2014-03" db="EMBL/GenBank/DDBJ databases">
        <authorList>
            <person name="Aksoy S."/>
            <person name="Warren W."/>
            <person name="Wilson R.K."/>
        </authorList>
    </citation>
    <scope>NUCLEOTIDE SEQUENCE [LARGE SCALE GENOMIC DNA]</scope>
    <source>
        <strain evidence="3">IAEA</strain>
    </source>
</reference>
<dbReference type="EnsemblMetazoa" id="GPAI001760-RA">
    <property type="protein sequence ID" value="GPAI001760-PA"/>
    <property type="gene ID" value="GPAI001760"/>
</dbReference>
<proteinExistence type="predicted"/>
<organism evidence="2 3">
    <name type="scientific">Glossina pallidipes</name>
    <name type="common">Tsetse fly</name>
    <dbReference type="NCBI Taxonomy" id="7398"/>
    <lineage>
        <taxon>Eukaryota</taxon>
        <taxon>Metazoa</taxon>
        <taxon>Ecdysozoa</taxon>
        <taxon>Arthropoda</taxon>
        <taxon>Hexapoda</taxon>
        <taxon>Insecta</taxon>
        <taxon>Pterygota</taxon>
        <taxon>Neoptera</taxon>
        <taxon>Endopterygota</taxon>
        <taxon>Diptera</taxon>
        <taxon>Brachycera</taxon>
        <taxon>Muscomorpha</taxon>
        <taxon>Hippoboscoidea</taxon>
        <taxon>Glossinidae</taxon>
        <taxon>Glossina</taxon>
    </lineage>
</organism>
<keyword evidence="3" id="KW-1185">Reference proteome</keyword>